<evidence type="ECO:0000313" key="11">
    <source>
        <dbReference type="Proteomes" id="UP001362899"/>
    </source>
</evidence>
<evidence type="ECO:0000256" key="8">
    <source>
        <dbReference type="ARBA" id="ARBA00023235"/>
    </source>
</evidence>
<dbReference type="Gene3D" id="3.20.20.70">
    <property type="entry name" value="Aldolase class I"/>
    <property type="match status" value="1"/>
</dbReference>
<dbReference type="EC" id="5.3.1.24" evidence="3"/>
<comment type="pathway">
    <text evidence="1">Amino-acid biosynthesis; L-tryptophan biosynthesis; L-tryptophan from chorismate: step 3/5.</text>
</comment>
<evidence type="ECO:0000256" key="3">
    <source>
        <dbReference type="ARBA" id="ARBA00012572"/>
    </source>
</evidence>
<comment type="caution">
    <text evidence="10">The sequence shown here is derived from an EMBL/GenBank/DDBJ whole genome shotgun (WGS) entry which is preliminary data.</text>
</comment>
<keyword evidence="5" id="KW-0028">Amino-acid biosynthesis</keyword>
<keyword evidence="8 10" id="KW-0413">Isomerase</keyword>
<evidence type="ECO:0000259" key="9">
    <source>
        <dbReference type="Pfam" id="PF00697"/>
    </source>
</evidence>
<dbReference type="GO" id="GO:0000162">
    <property type="term" value="P:L-tryptophan biosynthetic process"/>
    <property type="evidence" value="ECO:0007669"/>
    <property type="project" value="UniProtKB-KW"/>
</dbReference>
<organism evidence="10 11">
    <name type="scientific">Starmerella bacillaris</name>
    <name type="common">Yeast</name>
    <name type="synonym">Candida zemplinina</name>
    <dbReference type="NCBI Taxonomy" id="1247836"/>
    <lineage>
        <taxon>Eukaryota</taxon>
        <taxon>Fungi</taxon>
        <taxon>Dikarya</taxon>
        <taxon>Ascomycota</taxon>
        <taxon>Saccharomycotina</taxon>
        <taxon>Dipodascomycetes</taxon>
        <taxon>Dipodascales</taxon>
        <taxon>Trichomonascaceae</taxon>
        <taxon>Starmerella</taxon>
    </lineage>
</organism>
<dbReference type="EMBL" id="BTGC01000008">
    <property type="protein sequence ID" value="GMM51765.1"/>
    <property type="molecule type" value="Genomic_DNA"/>
</dbReference>
<accession>A0AAV5RK48</accession>
<keyword evidence="11" id="KW-1185">Reference proteome</keyword>
<dbReference type="InterPro" id="IPR013785">
    <property type="entry name" value="Aldolase_TIM"/>
</dbReference>
<dbReference type="Pfam" id="PF00697">
    <property type="entry name" value="PRAI"/>
    <property type="match status" value="1"/>
</dbReference>
<evidence type="ECO:0000256" key="5">
    <source>
        <dbReference type="ARBA" id="ARBA00022605"/>
    </source>
</evidence>
<feature type="domain" description="N-(5'phosphoribosyl) anthranilate isomerase (PRAI)" evidence="9">
    <location>
        <begin position="3"/>
        <end position="202"/>
    </location>
</feature>
<dbReference type="PANTHER" id="PTHR42894">
    <property type="entry name" value="N-(5'-PHOSPHORIBOSYL)ANTHRANILATE ISOMERASE"/>
    <property type="match status" value="1"/>
</dbReference>
<protein>
    <recommendedName>
        <fullName evidence="4">N-(5'-phosphoribosyl)anthranilate isomerase</fullName>
        <ecNumber evidence="3">5.3.1.24</ecNumber>
    </recommendedName>
</protein>
<dbReference type="InterPro" id="IPR044643">
    <property type="entry name" value="TrpF_fam"/>
</dbReference>
<keyword evidence="6" id="KW-0822">Tryptophan biosynthesis</keyword>
<evidence type="ECO:0000256" key="1">
    <source>
        <dbReference type="ARBA" id="ARBA00004664"/>
    </source>
</evidence>
<evidence type="ECO:0000256" key="2">
    <source>
        <dbReference type="ARBA" id="ARBA00007571"/>
    </source>
</evidence>
<dbReference type="HAMAP" id="MF_00135">
    <property type="entry name" value="PRAI"/>
    <property type="match status" value="1"/>
</dbReference>
<keyword evidence="7" id="KW-0057">Aromatic amino acid biosynthesis</keyword>
<dbReference type="PANTHER" id="PTHR42894:SF1">
    <property type="entry name" value="N-(5'-PHOSPHORIBOSYL)ANTHRANILATE ISOMERASE"/>
    <property type="match status" value="1"/>
</dbReference>
<name>A0AAV5RK48_STABA</name>
<evidence type="ECO:0000256" key="4">
    <source>
        <dbReference type="ARBA" id="ARBA00022272"/>
    </source>
</evidence>
<evidence type="ECO:0000256" key="7">
    <source>
        <dbReference type="ARBA" id="ARBA00023141"/>
    </source>
</evidence>
<dbReference type="GO" id="GO:0004640">
    <property type="term" value="F:phosphoribosylanthranilate isomerase activity"/>
    <property type="evidence" value="ECO:0007669"/>
    <property type="project" value="UniProtKB-EC"/>
</dbReference>
<dbReference type="InterPro" id="IPR011060">
    <property type="entry name" value="RibuloseP-bd_barrel"/>
</dbReference>
<proteinExistence type="inferred from homology"/>
<dbReference type="InterPro" id="IPR001240">
    <property type="entry name" value="PRAI_dom"/>
</dbReference>
<dbReference type="Proteomes" id="UP001362899">
    <property type="component" value="Unassembled WGS sequence"/>
</dbReference>
<evidence type="ECO:0000313" key="10">
    <source>
        <dbReference type="EMBL" id="GMM51765.1"/>
    </source>
</evidence>
<dbReference type="SUPFAM" id="SSF51366">
    <property type="entry name" value="Ribulose-phoshate binding barrel"/>
    <property type="match status" value="1"/>
</dbReference>
<reference evidence="10 11" key="1">
    <citation type="journal article" date="2023" name="Elife">
        <title>Identification of key yeast species and microbe-microbe interactions impacting larval growth of Drosophila in the wild.</title>
        <authorList>
            <person name="Mure A."/>
            <person name="Sugiura Y."/>
            <person name="Maeda R."/>
            <person name="Honda K."/>
            <person name="Sakurai N."/>
            <person name="Takahashi Y."/>
            <person name="Watada M."/>
            <person name="Katoh T."/>
            <person name="Gotoh A."/>
            <person name="Gotoh Y."/>
            <person name="Taniguchi I."/>
            <person name="Nakamura K."/>
            <person name="Hayashi T."/>
            <person name="Katayama T."/>
            <person name="Uemura T."/>
            <person name="Hattori Y."/>
        </authorList>
    </citation>
    <scope>NUCLEOTIDE SEQUENCE [LARGE SCALE GENOMIC DNA]</scope>
    <source>
        <strain evidence="10 11">SB-73</strain>
    </source>
</reference>
<gene>
    <name evidence="10" type="ORF">DASB73_027280</name>
</gene>
<dbReference type="AlphaFoldDB" id="A0AAV5RK48"/>
<sequence>MIVKICGLQTLEAAKHAVENGADFLGIILVPNRQRTISNETACEISKYLNSLPTPRPKLVGVFRNQSLEEIQYLQNLIGLDVIQLHGNETVDLVKSIDVPVVRRLVPESPTLLEDAKVLQDLQQQVTLLIDSEQGGDGKLVNWNQLNQLANNGYHYILAGGLTPENVHSASTQPGCIGVDVSGGVETNGTKDLGKIELFLKNAKI</sequence>
<comment type="similarity">
    <text evidence="2">Belongs to the TrpF family.</text>
</comment>
<evidence type="ECO:0000256" key="6">
    <source>
        <dbReference type="ARBA" id="ARBA00022822"/>
    </source>
</evidence>
<dbReference type="CDD" id="cd00405">
    <property type="entry name" value="PRAI"/>
    <property type="match status" value="1"/>
</dbReference>